<gene>
    <name evidence="5" type="ORF">DZF91_30815</name>
</gene>
<dbReference type="PRINTS" id="PR00368">
    <property type="entry name" value="FADPNR"/>
</dbReference>
<feature type="non-terminal residue" evidence="5">
    <location>
        <position position="1"/>
    </location>
</feature>
<proteinExistence type="predicted"/>
<organism evidence="5 6">
    <name type="scientific">Actinomadura logoneensis</name>
    <dbReference type="NCBI Taxonomy" id="2293572"/>
    <lineage>
        <taxon>Bacteria</taxon>
        <taxon>Bacillati</taxon>
        <taxon>Actinomycetota</taxon>
        <taxon>Actinomycetes</taxon>
        <taxon>Streptosporangiales</taxon>
        <taxon>Thermomonosporaceae</taxon>
        <taxon>Actinomadura</taxon>
    </lineage>
</organism>
<dbReference type="SUPFAM" id="SSF51905">
    <property type="entry name" value="FAD/NAD(P)-binding domain"/>
    <property type="match status" value="1"/>
</dbReference>
<evidence type="ECO:0000256" key="1">
    <source>
        <dbReference type="ARBA" id="ARBA00022630"/>
    </source>
</evidence>
<dbReference type="GO" id="GO:0004791">
    <property type="term" value="F:thioredoxin-disulfide reductase (NADPH) activity"/>
    <property type="evidence" value="ECO:0007669"/>
    <property type="project" value="UniProtKB-EC"/>
</dbReference>
<comment type="catalytic activity">
    <reaction evidence="3">
        <text>[thioredoxin]-dithiol + NADP(+) = [thioredoxin]-disulfide + NADPH + H(+)</text>
        <dbReference type="Rhea" id="RHEA:20345"/>
        <dbReference type="Rhea" id="RHEA-COMP:10698"/>
        <dbReference type="Rhea" id="RHEA-COMP:10700"/>
        <dbReference type="ChEBI" id="CHEBI:15378"/>
        <dbReference type="ChEBI" id="CHEBI:29950"/>
        <dbReference type="ChEBI" id="CHEBI:50058"/>
        <dbReference type="ChEBI" id="CHEBI:57783"/>
        <dbReference type="ChEBI" id="CHEBI:58349"/>
        <dbReference type="EC" id="1.8.1.9"/>
    </reaction>
</comment>
<feature type="domain" description="FAD/NAD(P)-binding" evidence="4">
    <location>
        <begin position="20"/>
        <end position="206"/>
    </location>
</feature>
<dbReference type="InterPro" id="IPR036188">
    <property type="entry name" value="FAD/NAD-bd_sf"/>
</dbReference>
<name>A0A372JCZ0_9ACTN</name>
<dbReference type="RefSeq" id="WP_147341469.1">
    <property type="nucleotide sequence ID" value="NZ_QURH01000914.1"/>
</dbReference>
<dbReference type="OrthoDB" id="9786503at2"/>
<dbReference type="PANTHER" id="PTHR48105">
    <property type="entry name" value="THIOREDOXIN REDUCTASE 1-RELATED-RELATED"/>
    <property type="match status" value="1"/>
</dbReference>
<dbReference type="InterPro" id="IPR050097">
    <property type="entry name" value="Ferredoxin-NADP_redctase_2"/>
</dbReference>
<evidence type="ECO:0000313" key="6">
    <source>
        <dbReference type="Proteomes" id="UP000261811"/>
    </source>
</evidence>
<accession>A0A372JCZ0</accession>
<evidence type="ECO:0000256" key="2">
    <source>
        <dbReference type="ARBA" id="ARBA00023002"/>
    </source>
</evidence>
<sequence length="259" mass="27433">RADEIVRADGPDPLFTVRLDGGATLRTRRVLVATGVRDGLPDLPGLRERWGKDVLHCPYCHGYEVRDRPLGVLATGPMAVHQALLVRQWSPDVAMFPHDQEFSPGDRERLVAGGITLVEGPAKRIAADERGIRGVELADGRVVERAALFVQSDLVPLDGLLTGLGCARENGLVRTDAMGRTSVPGVSAAGNVVQPFGQVIMAAAQGSAAAMALNADLVEEDVRRAVDRERTTARNAAEFGAAVEALVAATVLGDRGHGL</sequence>
<dbReference type="PRINTS" id="PR00469">
    <property type="entry name" value="PNDRDTASEII"/>
</dbReference>
<dbReference type="AlphaFoldDB" id="A0A372JCZ0"/>
<protein>
    <submittedName>
        <fullName evidence="5">NAD(P)/FAD-dependent oxidoreductase</fullName>
    </submittedName>
</protein>
<keyword evidence="2" id="KW-0560">Oxidoreductase</keyword>
<evidence type="ECO:0000259" key="4">
    <source>
        <dbReference type="Pfam" id="PF07992"/>
    </source>
</evidence>
<reference evidence="5 6" key="1">
    <citation type="submission" date="2018-08" db="EMBL/GenBank/DDBJ databases">
        <title>Actinomadura jelena sp. nov., a novel Actinomycete isolated from soil in Chad.</title>
        <authorList>
            <person name="Shi L."/>
        </authorList>
    </citation>
    <scope>NUCLEOTIDE SEQUENCE [LARGE SCALE GENOMIC DNA]</scope>
    <source>
        <strain evidence="5 6">NEAU-G17</strain>
    </source>
</reference>
<evidence type="ECO:0000256" key="3">
    <source>
        <dbReference type="ARBA" id="ARBA00048132"/>
    </source>
</evidence>
<dbReference type="Pfam" id="PF07992">
    <property type="entry name" value="Pyr_redox_2"/>
    <property type="match status" value="1"/>
</dbReference>
<evidence type="ECO:0000313" key="5">
    <source>
        <dbReference type="EMBL" id="RFU37830.1"/>
    </source>
</evidence>
<dbReference type="Proteomes" id="UP000261811">
    <property type="component" value="Unassembled WGS sequence"/>
</dbReference>
<dbReference type="InterPro" id="IPR023753">
    <property type="entry name" value="FAD/NAD-binding_dom"/>
</dbReference>
<comment type="caution">
    <text evidence="5">The sequence shown here is derived from an EMBL/GenBank/DDBJ whole genome shotgun (WGS) entry which is preliminary data.</text>
</comment>
<keyword evidence="1" id="KW-0285">Flavoprotein</keyword>
<dbReference type="EMBL" id="QURH01000914">
    <property type="protein sequence ID" value="RFU37830.1"/>
    <property type="molecule type" value="Genomic_DNA"/>
</dbReference>
<dbReference type="Gene3D" id="3.50.50.60">
    <property type="entry name" value="FAD/NAD(P)-binding domain"/>
    <property type="match status" value="2"/>
</dbReference>
<keyword evidence="6" id="KW-1185">Reference proteome</keyword>